<dbReference type="InterPro" id="IPR019151">
    <property type="entry name" value="Proteasome_assmbl_chaperone_2"/>
</dbReference>
<dbReference type="PANTHER" id="PTHR35610">
    <property type="entry name" value="3-ISOPROPYLMALATE DEHYDRATASE-RELATED"/>
    <property type="match status" value="1"/>
</dbReference>
<dbReference type="Pfam" id="PF09754">
    <property type="entry name" value="PAC2"/>
    <property type="match status" value="1"/>
</dbReference>
<dbReference type="AlphaFoldDB" id="A0A917F546"/>
<proteinExistence type="predicted"/>
<keyword evidence="2" id="KW-1185">Reference proteome</keyword>
<dbReference type="RefSeq" id="WP_188429084.1">
    <property type="nucleotide sequence ID" value="NZ_BAABKH010000005.1"/>
</dbReference>
<dbReference type="Proteomes" id="UP000605670">
    <property type="component" value="Unassembled WGS sequence"/>
</dbReference>
<accession>A0A917F546</accession>
<gene>
    <name evidence="1" type="ORF">GCM10011366_14240</name>
</gene>
<protein>
    <recommendedName>
        <fullName evidence="3">PAC2 family protein</fullName>
    </recommendedName>
</protein>
<dbReference type="SUPFAM" id="SSF159659">
    <property type="entry name" value="Cgl1923-like"/>
    <property type="match status" value="1"/>
</dbReference>
<dbReference type="InterPro" id="IPR038389">
    <property type="entry name" value="PSMG2_sf"/>
</dbReference>
<evidence type="ECO:0000313" key="1">
    <source>
        <dbReference type="EMBL" id="GGF47605.1"/>
    </source>
</evidence>
<organism evidence="1 2">
    <name type="scientific">Ornithinimicrobium tianjinense</name>
    <dbReference type="NCBI Taxonomy" id="1195761"/>
    <lineage>
        <taxon>Bacteria</taxon>
        <taxon>Bacillati</taxon>
        <taxon>Actinomycetota</taxon>
        <taxon>Actinomycetes</taxon>
        <taxon>Micrococcales</taxon>
        <taxon>Ornithinimicrobiaceae</taxon>
        <taxon>Ornithinimicrobium</taxon>
    </lineage>
</organism>
<reference evidence="1" key="2">
    <citation type="submission" date="2020-09" db="EMBL/GenBank/DDBJ databases">
        <authorList>
            <person name="Sun Q."/>
            <person name="Zhou Y."/>
        </authorList>
    </citation>
    <scope>NUCLEOTIDE SEQUENCE</scope>
    <source>
        <strain evidence="1">CGMCC 1.12160</strain>
    </source>
</reference>
<dbReference type="PIRSF" id="PIRSF028754">
    <property type="entry name" value="UCP028754"/>
    <property type="match status" value="1"/>
</dbReference>
<name>A0A917F546_9MICO</name>
<comment type="caution">
    <text evidence="1">The sequence shown here is derived from an EMBL/GenBank/DDBJ whole genome shotgun (WGS) entry which is preliminary data.</text>
</comment>
<dbReference type="Gene3D" id="3.40.50.10900">
    <property type="entry name" value="PAC-like subunit"/>
    <property type="match status" value="1"/>
</dbReference>
<dbReference type="EMBL" id="BMEM01000001">
    <property type="protein sequence ID" value="GGF47605.1"/>
    <property type="molecule type" value="Genomic_DNA"/>
</dbReference>
<evidence type="ECO:0008006" key="3">
    <source>
        <dbReference type="Google" id="ProtNLM"/>
    </source>
</evidence>
<dbReference type="InterPro" id="IPR008492">
    <property type="entry name" value="Rv2714-like"/>
</dbReference>
<sequence length="285" mass="30840">MLEFADVSPLRDPVVIAAFEGWNDAGESASAVLEHLRQVWSAELVASLDPEDYYDLQVNRPSVVTVGGERTVRWPSTRLYVARNAPLGRDVVLVHGIEPSVRWRAFCTELLDFCQDQGATLLVTLGGLLADVPHTRPIPVSVTSEDRDLLEQGIAERSTYEGPTGIVGVLGDLAHRRDLPTLSAWAAVPHYAGGPPSPKASLALLGALEELLGCVIDDAEMAEASRAWERGVDELAASDEEVAEYVASLEDAQDTADLPEATGDAIAREFERYLRKRGEDGSPRG</sequence>
<reference evidence="1" key="1">
    <citation type="journal article" date="2014" name="Int. J. Syst. Evol. Microbiol.">
        <title>Complete genome sequence of Corynebacterium casei LMG S-19264T (=DSM 44701T), isolated from a smear-ripened cheese.</title>
        <authorList>
            <consortium name="US DOE Joint Genome Institute (JGI-PGF)"/>
            <person name="Walter F."/>
            <person name="Albersmeier A."/>
            <person name="Kalinowski J."/>
            <person name="Ruckert C."/>
        </authorList>
    </citation>
    <scope>NUCLEOTIDE SEQUENCE</scope>
    <source>
        <strain evidence="1">CGMCC 1.12160</strain>
    </source>
</reference>
<evidence type="ECO:0000313" key="2">
    <source>
        <dbReference type="Proteomes" id="UP000605670"/>
    </source>
</evidence>